<protein>
    <submittedName>
        <fullName evidence="1">Cof-type HAD-IIB family hydrolase</fullName>
        <ecNumber evidence="1">3.1.3.-</ecNumber>
    </submittedName>
</protein>
<comment type="caution">
    <text evidence="1">The sequence shown here is derived from an EMBL/GenBank/DDBJ whole genome shotgun (WGS) entry which is preliminary data.</text>
</comment>
<proteinExistence type="predicted"/>
<evidence type="ECO:0000313" key="1">
    <source>
        <dbReference type="EMBL" id="MFM9332464.1"/>
    </source>
</evidence>
<sequence length="269" mass="30108">MRKMDQPYRLIALDVDGTLLNDEHQLTDGTKEAVRLAHEAGATIVLCTGRGPSNSFYLMEELGFQGVLIAHNGAATVMSEDKRLIHSFAYHMHDLAGLVEYCRSTGIHYDANTAFEMYIDRITPREQDMYVKYGIRPNRVEDVVLLQEPVQKFTMFGTMEQMDRLEAEWPQIGCEMSPIRSGDFFVDVMHPEATKGNALKKLAESLAVPREQVLAVGNYYNDIAMLEFAGLGIAVANSPSKVKEAADLVTVSNNEEAVRRILEEYVLGN</sequence>
<dbReference type="EC" id="3.1.3.-" evidence="1"/>
<gene>
    <name evidence="1" type="ORF">ACI1P1_29630</name>
</gene>
<reference evidence="1" key="1">
    <citation type="submission" date="2024-12" db="EMBL/GenBank/DDBJ databases">
        <authorList>
            <person name="Wu N."/>
        </authorList>
    </citation>
    <scope>NUCLEOTIDE SEQUENCE</scope>
    <source>
        <strain evidence="1">P15</strain>
    </source>
</reference>
<keyword evidence="2" id="KW-1185">Reference proteome</keyword>
<organism evidence="1 2">
    <name type="scientific">Paenibacillus mesotrionivorans</name>
    <dbReference type="NCBI Taxonomy" id="3160968"/>
    <lineage>
        <taxon>Bacteria</taxon>
        <taxon>Bacillati</taxon>
        <taxon>Bacillota</taxon>
        <taxon>Bacilli</taxon>
        <taxon>Bacillales</taxon>
        <taxon>Paenibacillaceae</taxon>
        <taxon>Paenibacillus</taxon>
    </lineage>
</organism>
<name>A0ACC7P5X5_9BACL</name>
<keyword evidence="1" id="KW-0378">Hydrolase</keyword>
<accession>A0ACC7P5X5</accession>
<evidence type="ECO:0000313" key="2">
    <source>
        <dbReference type="Proteomes" id="UP001631969"/>
    </source>
</evidence>
<dbReference type="EMBL" id="JBJURJ010000031">
    <property type="protein sequence ID" value="MFM9332464.1"/>
    <property type="molecule type" value="Genomic_DNA"/>
</dbReference>
<dbReference type="Proteomes" id="UP001631969">
    <property type="component" value="Unassembled WGS sequence"/>
</dbReference>